<evidence type="ECO:0000313" key="1">
    <source>
        <dbReference type="EMBL" id="TQR21609.1"/>
    </source>
</evidence>
<dbReference type="Pfam" id="PF16868">
    <property type="entry name" value="NMT1_3"/>
    <property type="match status" value="2"/>
</dbReference>
<comment type="caution">
    <text evidence="1">The sequence shown here is derived from an EMBL/GenBank/DDBJ whole genome shotgun (WGS) entry which is preliminary data.</text>
</comment>
<dbReference type="AlphaFoldDB" id="A0A544TVY2"/>
<dbReference type="SUPFAM" id="SSF53850">
    <property type="entry name" value="Periplasmic binding protein-like II"/>
    <property type="match status" value="2"/>
</dbReference>
<dbReference type="EMBL" id="VDGI01000001">
    <property type="protein sequence ID" value="TQR21609.1"/>
    <property type="molecule type" value="Genomic_DNA"/>
</dbReference>
<dbReference type="Gene3D" id="3.40.190.10">
    <property type="entry name" value="Periplasmic binding protein-like II"/>
    <property type="match status" value="2"/>
</dbReference>
<dbReference type="PANTHER" id="PTHR42941:SF1">
    <property type="entry name" value="SLL1037 PROTEIN"/>
    <property type="match status" value="1"/>
</dbReference>
<organism evidence="1 2">
    <name type="scientific">Psychrobacillus vulpis</name>
    <dbReference type="NCBI Taxonomy" id="2325572"/>
    <lineage>
        <taxon>Bacteria</taxon>
        <taxon>Bacillati</taxon>
        <taxon>Bacillota</taxon>
        <taxon>Bacilli</taxon>
        <taxon>Bacillales</taxon>
        <taxon>Bacillaceae</taxon>
        <taxon>Psychrobacillus</taxon>
    </lineage>
</organism>
<sequence>MKALSHQLGGKKITVFGGRKLRKNLFRFTTVLLSILFLLTACSGDKTNIAIGPPASETNSVSKIILGAYGLEDGDYNEYQEGFGDAADGVQDGNIDISIGILGLPAASIESLQASVGDVVMISLSDDAIAKIEESSGYRRHTIPKDTYDFLESDIETVTAYAILMGNTDTIDEELGYELAKIMIEKANENTHAQAKQMILENALRGAEGLPIHPGAKRYYEEQGLTVNNLVAEITAKDSSRKSEFILGTGSQGGTYYPLGGEMASIWNKYLDGVNVTNTETGASVENLSSIRDGHMDLGMTVHVPALQAVNGEASFEGNEVPNAAFIGHIYPEVIQIVTREKSGIKSLDDLK</sequence>
<name>A0A544TVY2_9BACI</name>
<dbReference type="OrthoDB" id="9776669at2"/>
<dbReference type="Proteomes" id="UP000316626">
    <property type="component" value="Unassembled WGS sequence"/>
</dbReference>
<dbReference type="InterPro" id="IPR011852">
    <property type="entry name" value="TRAP_TAXI"/>
</dbReference>
<proteinExistence type="predicted"/>
<dbReference type="PANTHER" id="PTHR42941">
    <property type="entry name" value="SLL1037 PROTEIN"/>
    <property type="match status" value="1"/>
</dbReference>
<dbReference type="NCBIfam" id="TIGR02122">
    <property type="entry name" value="TRAP_TAXI"/>
    <property type="match status" value="2"/>
</dbReference>
<keyword evidence="2" id="KW-1185">Reference proteome</keyword>
<protein>
    <submittedName>
        <fullName evidence="1">TAXI family TRAP transporter solute-binding subunit</fullName>
    </submittedName>
</protein>
<gene>
    <name evidence="1" type="ORF">FG384_01240</name>
</gene>
<evidence type="ECO:0000313" key="2">
    <source>
        <dbReference type="Proteomes" id="UP000316626"/>
    </source>
</evidence>
<accession>A0A544TVY2</accession>
<reference evidence="1 2" key="1">
    <citation type="submission" date="2019-06" db="EMBL/GenBank/DDBJ databases">
        <title>Psychrobacillus vulpis sp. nov., a new species isolated from feces of a red fox that inhabits in The Tablas de Daimiel Natural Park, Albacete, Spain.</title>
        <authorList>
            <person name="Rodriguez M."/>
            <person name="Reina J.C."/>
            <person name="Bejar V."/>
            <person name="Llamas I."/>
        </authorList>
    </citation>
    <scope>NUCLEOTIDE SEQUENCE [LARGE SCALE GENOMIC DNA]</scope>
    <source>
        <strain evidence="1 2">Z8</strain>
    </source>
</reference>